<protein>
    <submittedName>
        <fullName evidence="1">Uncharacterized protein</fullName>
    </submittedName>
</protein>
<comment type="caution">
    <text evidence="1">The sequence shown here is derived from an EMBL/GenBank/DDBJ whole genome shotgun (WGS) entry which is preliminary data.</text>
</comment>
<gene>
    <name evidence="1" type="ORF">HKBW3S44_01763</name>
</gene>
<sequence>MRLRDGAVGWCQLAYPAKKLFTKE</sequence>
<reference evidence="1 2" key="1">
    <citation type="journal article" date="2020" name="Front. Microbiol.">
        <title>Single-cell genomics of novel Actinobacteria with the Wood-Ljungdahl pathway discovered in a serpentinizing system.</title>
        <authorList>
            <person name="Merino N."/>
            <person name="Kawai M."/>
            <person name="Boyd E.S."/>
            <person name="Colman D.R."/>
            <person name="McGlynn S.E."/>
            <person name="Nealson K.H."/>
            <person name="Kurokawa K."/>
            <person name="Hongoh Y."/>
        </authorList>
    </citation>
    <scope>NUCLEOTIDE SEQUENCE [LARGE SCALE GENOMIC DNA]</scope>
    <source>
        <strain evidence="1 2">S44</strain>
    </source>
</reference>
<feature type="non-terminal residue" evidence="1">
    <location>
        <position position="24"/>
    </location>
</feature>
<name>A0A6V8Q0R6_9ACTN</name>
<evidence type="ECO:0000313" key="1">
    <source>
        <dbReference type="EMBL" id="GFP38083.1"/>
    </source>
</evidence>
<organism evidence="1 2">
    <name type="scientific">Candidatus Hakubella thermalkaliphila</name>
    <dbReference type="NCBI Taxonomy" id="2754717"/>
    <lineage>
        <taxon>Bacteria</taxon>
        <taxon>Bacillati</taxon>
        <taxon>Actinomycetota</taxon>
        <taxon>Actinomycetota incertae sedis</taxon>
        <taxon>Candidatus Hakubellales</taxon>
        <taxon>Candidatus Hakubellaceae</taxon>
        <taxon>Candidatus Hakubella</taxon>
    </lineage>
</organism>
<proteinExistence type="predicted"/>
<dbReference type="EMBL" id="BLSC01000319">
    <property type="protein sequence ID" value="GFP38083.1"/>
    <property type="molecule type" value="Genomic_DNA"/>
</dbReference>
<evidence type="ECO:0000313" key="2">
    <source>
        <dbReference type="Proteomes" id="UP000561271"/>
    </source>
</evidence>
<accession>A0A6V8Q0R6</accession>
<dbReference type="AlphaFoldDB" id="A0A6V8Q0R6"/>
<dbReference type="Proteomes" id="UP000561271">
    <property type="component" value="Unassembled WGS sequence"/>
</dbReference>